<proteinExistence type="predicted"/>
<gene>
    <name evidence="1" type="ORF">LOK49_LG12G00887</name>
</gene>
<organism evidence="1 2">
    <name type="scientific">Camellia lanceoleosa</name>
    <dbReference type="NCBI Taxonomy" id="1840588"/>
    <lineage>
        <taxon>Eukaryota</taxon>
        <taxon>Viridiplantae</taxon>
        <taxon>Streptophyta</taxon>
        <taxon>Embryophyta</taxon>
        <taxon>Tracheophyta</taxon>
        <taxon>Spermatophyta</taxon>
        <taxon>Magnoliopsida</taxon>
        <taxon>eudicotyledons</taxon>
        <taxon>Gunneridae</taxon>
        <taxon>Pentapetalae</taxon>
        <taxon>asterids</taxon>
        <taxon>Ericales</taxon>
        <taxon>Theaceae</taxon>
        <taxon>Camellia</taxon>
    </lineage>
</organism>
<sequence>MSKNNNMEIGRINDDRREAAEDEDVDEEKMDKFFALIRNFRDARDCRRNELKQLQIRNNNNNNENLKKRKADRDHHRREEQSRSWVPSFEWEDFNDHRKTLIFSNPNPNPINNNHQQQQQQRRKNEDQQCDETGLDLKLTL</sequence>
<protein>
    <submittedName>
        <fullName evidence="1">Uncharacterized protein</fullName>
    </submittedName>
</protein>
<keyword evidence="2" id="KW-1185">Reference proteome</keyword>
<dbReference type="Proteomes" id="UP001060215">
    <property type="component" value="Chromosome 13"/>
</dbReference>
<evidence type="ECO:0000313" key="2">
    <source>
        <dbReference type="Proteomes" id="UP001060215"/>
    </source>
</evidence>
<accession>A0ACC0FQT6</accession>
<name>A0ACC0FQT6_9ERIC</name>
<comment type="caution">
    <text evidence="1">The sequence shown here is derived from an EMBL/GenBank/DDBJ whole genome shotgun (WGS) entry which is preliminary data.</text>
</comment>
<dbReference type="EMBL" id="CM045770">
    <property type="protein sequence ID" value="KAI7991198.1"/>
    <property type="molecule type" value="Genomic_DNA"/>
</dbReference>
<evidence type="ECO:0000313" key="1">
    <source>
        <dbReference type="EMBL" id="KAI7991198.1"/>
    </source>
</evidence>
<reference evidence="1 2" key="1">
    <citation type="journal article" date="2022" name="Plant J.">
        <title>Chromosome-level genome of Camellia lanceoleosa provides a valuable resource for understanding genome evolution and self-incompatibility.</title>
        <authorList>
            <person name="Gong W."/>
            <person name="Xiao S."/>
            <person name="Wang L."/>
            <person name="Liao Z."/>
            <person name="Chang Y."/>
            <person name="Mo W."/>
            <person name="Hu G."/>
            <person name="Li W."/>
            <person name="Zhao G."/>
            <person name="Zhu H."/>
            <person name="Hu X."/>
            <person name="Ji K."/>
            <person name="Xiang X."/>
            <person name="Song Q."/>
            <person name="Yuan D."/>
            <person name="Jin S."/>
            <person name="Zhang L."/>
        </authorList>
    </citation>
    <scope>NUCLEOTIDE SEQUENCE [LARGE SCALE GENOMIC DNA]</scope>
    <source>
        <strain evidence="1">SQ_2022a</strain>
    </source>
</reference>